<keyword evidence="6 7" id="KW-0472">Membrane</keyword>
<evidence type="ECO:0000313" key="8">
    <source>
        <dbReference type="EMBL" id="AOH53691.1"/>
    </source>
</evidence>
<dbReference type="AlphaFoldDB" id="A0A1B3XKF1"/>
<dbReference type="KEGG" id="bmur:ABE28_004965"/>
<accession>A0A1B3XKF1</accession>
<evidence type="ECO:0000256" key="5">
    <source>
        <dbReference type="ARBA" id="ARBA00022989"/>
    </source>
</evidence>
<dbReference type="PANTHER" id="PTHR43663:SF1">
    <property type="entry name" value="CHROMATE TRANSPORTER"/>
    <property type="match status" value="1"/>
</dbReference>
<comment type="similarity">
    <text evidence="2">Belongs to the chromate ion transporter (CHR) (TC 2.A.51) family.</text>
</comment>
<name>A0A1B3XKF1_9BACI</name>
<feature type="transmembrane region" description="Helical" evidence="7">
    <location>
        <begin position="116"/>
        <end position="134"/>
    </location>
</feature>
<feature type="transmembrane region" description="Helical" evidence="7">
    <location>
        <begin position="88"/>
        <end position="110"/>
    </location>
</feature>
<evidence type="ECO:0000256" key="7">
    <source>
        <dbReference type="SAM" id="Phobius"/>
    </source>
</evidence>
<reference evidence="8 9" key="1">
    <citation type="submission" date="2016-08" db="EMBL/GenBank/DDBJ databases">
        <title>Complete genome sequence of Bacillus muralis G25-68, a strain with toxicity to nematodes.</title>
        <authorList>
            <person name="Zheng Z."/>
        </authorList>
    </citation>
    <scope>NUCLEOTIDE SEQUENCE [LARGE SCALE GENOMIC DNA]</scope>
    <source>
        <strain evidence="8 9">G25-68</strain>
    </source>
</reference>
<proteinExistence type="inferred from homology"/>
<dbReference type="EMBL" id="CP017080">
    <property type="protein sequence ID" value="AOH53691.1"/>
    <property type="molecule type" value="Genomic_DNA"/>
</dbReference>
<keyword evidence="9" id="KW-1185">Reference proteome</keyword>
<feature type="transmembrane region" description="Helical" evidence="7">
    <location>
        <begin position="170"/>
        <end position="189"/>
    </location>
</feature>
<dbReference type="STRING" id="264697.ABE28_004965"/>
<keyword evidence="5 7" id="KW-1133">Transmembrane helix</keyword>
<organism evidence="8 9">
    <name type="scientific">Peribacillus muralis</name>
    <dbReference type="NCBI Taxonomy" id="264697"/>
    <lineage>
        <taxon>Bacteria</taxon>
        <taxon>Bacillati</taxon>
        <taxon>Bacillota</taxon>
        <taxon>Bacilli</taxon>
        <taxon>Bacillales</taxon>
        <taxon>Bacillaceae</taxon>
        <taxon>Peribacillus</taxon>
    </lineage>
</organism>
<dbReference type="Proteomes" id="UP000077926">
    <property type="component" value="Chromosome"/>
</dbReference>
<evidence type="ECO:0000256" key="3">
    <source>
        <dbReference type="ARBA" id="ARBA00022475"/>
    </source>
</evidence>
<dbReference type="InterPro" id="IPR003370">
    <property type="entry name" value="Chromate_transpt"/>
</dbReference>
<dbReference type="InterPro" id="IPR052518">
    <property type="entry name" value="CHR_Transporter"/>
</dbReference>
<keyword evidence="4 7" id="KW-0812">Transmembrane</keyword>
<sequence length="203" mass="22090">MDAEFLGGTVLKNPYSELATGMLRTGILGFGGGPSVIPLIRHEAVSRYHWLDDDEFGDTLAIANTLPGPIATKMAAYLGYQLKGWPGALLSVTAHILPSCLAMVFLIGFINVLSNSAMIGNMIAAVMPVVAVMLGQMAYEFGEKAIRGLGKVLGITFFVISFILLQTISLHPGIVIMIFLLYGAFHFKLKERFKRVDEKEELP</sequence>
<gene>
    <name evidence="8" type="ORF">ABE28_004965</name>
</gene>
<dbReference type="Pfam" id="PF02417">
    <property type="entry name" value="Chromate_transp"/>
    <property type="match status" value="1"/>
</dbReference>
<evidence type="ECO:0000256" key="6">
    <source>
        <dbReference type="ARBA" id="ARBA00023136"/>
    </source>
</evidence>
<dbReference type="GO" id="GO:0015109">
    <property type="term" value="F:chromate transmembrane transporter activity"/>
    <property type="evidence" value="ECO:0007669"/>
    <property type="project" value="InterPro"/>
</dbReference>
<dbReference type="GO" id="GO:0005886">
    <property type="term" value="C:plasma membrane"/>
    <property type="evidence" value="ECO:0007669"/>
    <property type="project" value="UniProtKB-SubCell"/>
</dbReference>
<comment type="subcellular location">
    <subcellularLocation>
        <location evidence="1">Cell membrane</location>
        <topology evidence="1">Multi-pass membrane protein</topology>
    </subcellularLocation>
</comment>
<keyword evidence="3" id="KW-1003">Cell membrane</keyword>
<evidence type="ECO:0000256" key="1">
    <source>
        <dbReference type="ARBA" id="ARBA00004651"/>
    </source>
</evidence>
<evidence type="ECO:0000256" key="2">
    <source>
        <dbReference type="ARBA" id="ARBA00005262"/>
    </source>
</evidence>
<dbReference type="PANTHER" id="PTHR43663">
    <property type="entry name" value="CHROMATE TRANSPORT PROTEIN-RELATED"/>
    <property type="match status" value="1"/>
</dbReference>
<evidence type="ECO:0000256" key="4">
    <source>
        <dbReference type="ARBA" id="ARBA00022692"/>
    </source>
</evidence>
<protein>
    <submittedName>
        <fullName evidence="8">Transporter</fullName>
    </submittedName>
</protein>
<evidence type="ECO:0000313" key="9">
    <source>
        <dbReference type="Proteomes" id="UP000077926"/>
    </source>
</evidence>